<dbReference type="Proteomes" id="UP001215598">
    <property type="component" value="Unassembled WGS sequence"/>
</dbReference>
<sequence length="242" mass="27151">MPHCGIPCCSTHGIVHRALPTPEPKSTPAFAMISHGRTLPSFYISMRCVLLTRRLRLAMVLDSGRNVHTVYSFNESRPRTDPRPWGVGSVKRVDDETAWILDCQARMMKRPRGASAAKTRHSPASRQWRMHTRRVPHTWNRVAQSQCRVGRWCTTHDSELPSVKLLGLRMPPAVGWVLPRWGGPASPAQACFCACGETYVAWASRSAPRIRVSLNIASYGARHERCSERYASEKSAGELTNH</sequence>
<dbReference type="AlphaFoldDB" id="A0AAD7ML27"/>
<evidence type="ECO:0000313" key="2">
    <source>
        <dbReference type="Proteomes" id="UP001215598"/>
    </source>
</evidence>
<keyword evidence="2" id="KW-1185">Reference proteome</keyword>
<comment type="caution">
    <text evidence="1">The sequence shown here is derived from an EMBL/GenBank/DDBJ whole genome shotgun (WGS) entry which is preliminary data.</text>
</comment>
<accession>A0AAD7ML27</accession>
<dbReference type="EMBL" id="JARKIB010000220">
    <property type="protein sequence ID" value="KAJ7722402.1"/>
    <property type="molecule type" value="Genomic_DNA"/>
</dbReference>
<reference evidence="1" key="1">
    <citation type="submission" date="2023-03" db="EMBL/GenBank/DDBJ databases">
        <title>Massive genome expansion in bonnet fungi (Mycena s.s.) driven by repeated elements and novel gene families across ecological guilds.</title>
        <authorList>
            <consortium name="Lawrence Berkeley National Laboratory"/>
            <person name="Harder C.B."/>
            <person name="Miyauchi S."/>
            <person name="Viragh M."/>
            <person name="Kuo A."/>
            <person name="Thoen E."/>
            <person name="Andreopoulos B."/>
            <person name="Lu D."/>
            <person name="Skrede I."/>
            <person name="Drula E."/>
            <person name="Henrissat B."/>
            <person name="Morin E."/>
            <person name="Kohler A."/>
            <person name="Barry K."/>
            <person name="LaButti K."/>
            <person name="Morin E."/>
            <person name="Salamov A."/>
            <person name="Lipzen A."/>
            <person name="Mereny Z."/>
            <person name="Hegedus B."/>
            <person name="Baldrian P."/>
            <person name="Stursova M."/>
            <person name="Weitz H."/>
            <person name="Taylor A."/>
            <person name="Grigoriev I.V."/>
            <person name="Nagy L.G."/>
            <person name="Martin F."/>
            <person name="Kauserud H."/>
        </authorList>
    </citation>
    <scope>NUCLEOTIDE SEQUENCE</scope>
    <source>
        <strain evidence="1">CBHHK182m</strain>
    </source>
</reference>
<evidence type="ECO:0000313" key="1">
    <source>
        <dbReference type="EMBL" id="KAJ7722402.1"/>
    </source>
</evidence>
<organism evidence="1 2">
    <name type="scientific">Mycena metata</name>
    <dbReference type="NCBI Taxonomy" id="1033252"/>
    <lineage>
        <taxon>Eukaryota</taxon>
        <taxon>Fungi</taxon>
        <taxon>Dikarya</taxon>
        <taxon>Basidiomycota</taxon>
        <taxon>Agaricomycotina</taxon>
        <taxon>Agaricomycetes</taxon>
        <taxon>Agaricomycetidae</taxon>
        <taxon>Agaricales</taxon>
        <taxon>Marasmiineae</taxon>
        <taxon>Mycenaceae</taxon>
        <taxon>Mycena</taxon>
    </lineage>
</organism>
<protein>
    <submittedName>
        <fullName evidence="1">Uncharacterized protein</fullName>
    </submittedName>
</protein>
<proteinExistence type="predicted"/>
<gene>
    <name evidence="1" type="ORF">B0H16DRAFT_1600609</name>
</gene>
<name>A0AAD7ML27_9AGAR</name>